<dbReference type="EMBL" id="MLYV02001349">
    <property type="protein sequence ID" value="PSR70538.1"/>
    <property type="molecule type" value="Genomic_DNA"/>
</dbReference>
<feature type="compositionally biased region" description="Basic residues" evidence="1">
    <location>
        <begin position="226"/>
        <end position="236"/>
    </location>
</feature>
<feature type="compositionally biased region" description="Basic residues" evidence="1">
    <location>
        <begin position="263"/>
        <end position="272"/>
    </location>
</feature>
<feature type="compositionally biased region" description="Basic and acidic residues" evidence="1">
    <location>
        <begin position="192"/>
        <end position="206"/>
    </location>
</feature>
<feature type="region of interest" description="Disordered" evidence="1">
    <location>
        <begin position="92"/>
        <end position="128"/>
    </location>
</feature>
<organism evidence="2 3">
    <name type="scientific">Hermanssonia centrifuga</name>
    <dbReference type="NCBI Taxonomy" id="98765"/>
    <lineage>
        <taxon>Eukaryota</taxon>
        <taxon>Fungi</taxon>
        <taxon>Dikarya</taxon>
        <taxon>Basidiomycota</taxon>
        <taxon>Agaricomycotina</taxon>
        <taxon>Agaricomycetes</taxon>
        <taxon>Polyporales</taxon>
        <taxon>Meruliaceae</taxon>
        <taxon>Hermanssonia</taxon>
    </lineage>
</organism>
<name>A0A2R6NE69_9APHY</name>
<dbReference type="AlphaFoldDB" id="A0A2R6NE69"/>
<comment type="caution">
    <text evidence="2">The sequence shown here is derived from an EMBL/GenBank/DDBJ whole genome shotgun (WGS) entry which is preliminary data.</text>
</comment>
<evidence type="ECO:0000313" key="2">
    <source>
        <dbReference type="EMBL" id="PSR70538.1"/>
    </source>
</evidence>
<feature type="compositionally biased region" description="Polar residues" evidence="1">
    <location>
        <begin position="92"/>
        <end position="102"/>
    </location>
</feature>
<reference evidence="2 3" key="1">
    <citation type="submission" date="2018-02" db="EMBL/GenBank/DDBJ databases">
        <title>Genome sequence of the basidiomycete white-rot fungus Phlebia centrifuga.</title>
        <authorList>
            <person name="Granchi Z."/>
            <person name="Peng M."/>
            <person name="de Vries R.P."/>
            <person name="Hilden K."/>
            <person name="Makela M.R."/>
            <person name="Grigoriev I."/>
            <person name="Riley R."/>
        </authorList>
    </citation>
    <scope>NUCLEOTIDE SEQUENCE [LARGE SCALE GENOMIC DNA]</scope>
    <source>
        <strain evidence="2 3">FBCC195</strain>
    </source>
</reference>
<keyword evidence="3" id="KW-1185">Reference proteome</keyword>
<feature type="compositionally biased region" description="Basic and acidic residues" evidence="1">
    <location>
        <begin position="317"/>
        <end position="330"/>
    </location>
</feature>
<dbReference type="STRING" id="98765.A0A2R6NE69"/>
<dbReference type="OrthoDB" id="3366546at2759"/>
<accession>A0A2R6NE69</accession>
<feature type="region of interest" description="Disordered" evidence="1">
    <location>
        <begin position="183"/>
        <end position="299"/>
    </location>
</feature>
<protein>
    <recommendedName>
        <fullName evidence="4">G-patch domain-containing protein</fullName>
    </recommendedName>
</protein>
<gene>
    <name evidence="2" type="ORF">PHLCEN_2v13577</name>
</gene>
<evidence type="ECO:0000313" key="3">
    <source>
        <dbReference type="Proteomes" id="UP000186601"/>
    </source>
</evidence>
<proteinExistence type="predicted"/>
<dbReference type="Proteomes" id="UP000186601">
    <property type="component" value="Unassembled WGS sequence"/>
</dbReference>
<feature type="region of interest" description="Disordered" evidence="1">
    <location>
        <begin position="317"/>
        <end position="347"/>
    </location>
</feature>
<evidence type="ECO:0008006" key="4">
    <source>
        <dbReference type="Google" id="ProtNLM"/>
    </source>
</evidence>
<feature type="compositionally biased region" description="Low complexity" evidence="1">
    <location>
        <begin position="108"/>
        <end position="128"/>
    </location>
</feature>
<evidence type="ECO:0000256" key="1">
    <source>
        <dbReference type="SAM" id="MobiDB-lite"/>
    </source>
</evidence>
<sequence>MPLDGHAYLVSQGWEGKGTGLRNGAISRPVIVTQKKTLSGIGKDRDEAFPFWDHVFSAAANSIKVKCYDSDSEDTEPSGITVSIHRTTTGIISNRRPTTGTPILSGVSTPLGEPSSSSASGSTTPRLSVMAAAKQEAARRTLYSRFFRGPVIGSEFEERVLVAEGKVNVVENVVTVEEALKAVKKEKKKRKSDADIGEERDGDKRDREKKRRKRSGSGPDQEEKRLSKRAKEQKRKSKEEAEGSNTGEQIGLSCQDEKLAKTERKKLRAEKRARKEEKKRLKAEKKGKSVSVESDKDAGEEVVMAVNVVEGLLDITHERLARKDEESRDAAHKKKKRKRSDSVQSTS</sequence>
<feature type="compositionally biased region" description="Basic and acidic residues" evidence="1">
    <location>
        <begin position="273"/>
        <end position="299"/>
    </location>
</feature>